<dbReference type="InterPro" id="IPR025870">
    <property type="entry name" value="Glyoxalase-like_dom"/>
</dbReference>
<dbReference type="Gene3D" id="3.10.180.10">
    <property type="entry name" value="2,3-Dihydroxybiphenyl 1,2-Dioxygenase, domain 1"/>
    <property type="match status" value="1"/>
</dbReference>
<accession>A0A1G8RGB7</accession>
<gene>
    <name evidence="2" type="ORF">SAMN04487993_102012</name>
</gene>
<evidence type="ECO:0000259" key="1">
    <source>
        <dbReference type="Pfam" id="PF13468"/>
    </source>
</evidence>
<dbReference type="Pfam" id="PF13468">
    <property type="entry name" value="Glyoxalase_3"/>
    <property type="match status" value="1"/>
</dbReference>
<dbReference type="RefSeq" id="WP_089850036.1">
    <property type="nucleotide sequence ID" value="NZ_FNEJ01000020.1"/>
</dbReference>
<keyword evidence="3" id="KW-1185">Reference proteome</keyword>
<dbReference type="STRING" id="555512.SAMN04487993_102012"/>
<dbReference type="InterPro" id="IPR029068">
    <property type="entry name" value="Glyas_Bleomycin-R_OHBP_Dase"/>
</dbReference>
<dbReference type="OrthoDB" id="8451710at2"/>
<dbReference type="SUPFAM" id="SSF54593">
    <property type="entry name" value="Glyoxalase/Bleomycin resistance protein/Dihydroxybiphenyl dioxygenase"/>
    <property type="match status" value="1"/>
</dbReference>
<reference evidence="2 3" key="1">
    <citation type="submission" date="2016-10" db="EMBL/GenBank/DDBJ databases">
        <authorList>
            <person name="de Groot N.N."/>
        </authorList>
    </citation>
    <scope>NUCLEOTIDE SEQUENCE [LARGE SCALE GENOMIC DNA]</scope>
    <source>
        <strain evidence="2 3">DSM 26424</strain>
    </source>
</reference>
<evidence type="ECO:0000313" key="2">
    <source>
        <dbReference type="EMBL" id="SDJ16002.1"/>
    </source>
</evidence>
<name>A0A1G8RGB7_9RHOB</name>
<dbReference type="EMBL" id="FNEJ01000020">
    <property type="protein sequence ID" value="SDJ16002.1"/>
    <property type="molecule type" value="Genomic_DNA"/>
</dbReference>
<protein>
    <submittedName>
        <fullName evidence="2">Glyoxalase-like domain-containing protein</fullName>
    </submittedName>
</protein>
<proteinExistence type="predicted"/>
<evidence type="ECO:0000313" key="3">
    <source>
        <dbReference type="Proteomes" id="UP000199093"/>
    </source>
</evidence>
<organism evidence="2 3">
    <name type="scientific">Salipiger marinus</name>
    <dbReference type="NCBI Taxonomy" id="555512"/>
    <lineage>
        <taxon>Bacteria</taxon>
        <taxon>Pseudomonadati</taxon>
        <taxon>Pseudomonadota</taxon>
        <taxon>Alphaproteobacteria</taxon>
        <taxon>Rhodobacterales</taxon>
        <taxon>Roseobacteraceae</taxon>
        <taxon>Salipiger</taxon>
    </lineage>
</organism>
<sequence>MLELDHIAVLGETLAEAVSHTEATLGAPLLPGGEHPDFGTHNQLLGLDDGLYLEAIAVDPAAATPGRARWFGLDQFSGPPRLDKWVCRVPDLDRALALLPMAGEAVSLSRGSLRWRMAVPRDGILPFAGMFPALIEWQSPVPPGLALPASGARLDRLSVAHPEAEALAALLVPHLTAPVVEFVTEAVPALRGSFTTPRGIRVLQ</sequence>
<dbReference type="AlphaFoldDB" id="A0A1G8RGB7"/>
<feature type="domain" description="Glyoxalase-like" evidence="1">
    <location>
        <begin position="4"/>
        <end position="172"/>
    </location>
</feature>
<dbReference type="Proteomes" id="UP000199093">
    <property type="component" value="Unassembled WGS sequence"/>
</dbReference>